<feature type="transmembrane region" description="Helical" evidence="1">
    <location>
        <begin position="229"/>
        <end position="250"/>
    </location>
</feature>
<evidence type="ECO:0000313" key="3">
    <source>
        <dbReference type="Proteomes" id="UP000629619"/>
    </source>
</evidence>
<organism evidence="2 3">
    <name type="scientific">Actinoplanes siamensis</name>
    <dbReference type="NCBI Taxonomy" id="1223317"/>
    <lineage>
        <taxon>Bacteria</taxon>
        <taxon>Bacillati</taxon>
        <taxon>Actinomycetota</taxon>
        <taxon>Actinomycetes</taxon>
        <taxon>Micromonosporales</taxon>
        <taxon>Micromonosporaceae</taxon>
        <taxon>Actinoplanes</taxon>
    </lineage>
</organism>
<accession>A0A919NEH4</accession>
<proteinExistence type="predicted"/>
<keyword evidence="3" id="KW-1185">Reference proteome</keyword>
<feature type="transmembrane region" description="Helical" evidence="1">
    <location>
        <begin position="184"/>
        <end position="209"/>
    </location>
</feature>
<dbReference type="EMBL" id="BOMW01000102">
    <property type="protein sequence ID" value="GIF09799.1"/>
    <property type="molecule type" value="Genomic_DNA"/>
</dbReference>
<dbReference type="RefSeq" id="WP_203685082.1">
    <property type="nucleotide sequence ID" value="NZ_BOMW01000102.1"/>
</dbReference>
<comment type="caution">
    <text evidence="2">The sequence shown here is derived from an EMBL/GenBank/DDBJ whole genome shotgun (WGS) entry which is preliminary data.</text>
</comment>
<gene>
    <name evidence="2" type="ORF">Asi03nite_73370</name>
</gene>
<evidence type="ECO:0000256" key="1">
    <source>
        <dbReference type="SAM" id="Phobius"/>
    </source>
</evidence>
<evidence type="ECO:0000313" key="2">
    <source>
        <dbReference type="EMBL" id="GIF09799.1"/>
    </source>
</evidence>
<dbReference type="Proteomes" id="UP000629619">
    <property type="component" value="Unassembled WGS sequence"/>
</dbReference>
<name>A0A919NEH4_9ACTN</name>
<reference evidence="2" key="1">
    <citation type="submission" date="2021-01" db="EMBL/GenBank/DDBJ databases">
        <title>Whole genome shotgun sequence of Actinoplanes siamensis NBRC 109076.</title>
        <authorList>
            <person name="Komaki H."/>
            <person name="Tamura T."/>
        </authorList>
    </citation>
    <scope>NUCLEOTIDE SEQUENCE</scope>
    <source>
        <strain evidence="2">NBRC 109076</strain>
    </source>
</reference>
<protein>
    <submittedName>
        <fullName evidence="2">Uncharacterized protein</fullName>
    </submittedName>
</protein>
<feature type="transmembrane region" description="Helical" evidence="1">
    <location>
        <begin position="29"/>
        <end position="51"/>
    </location>
</feature>
<feature type="transmembrane region" description="Helical" evidence="1">
    <location>
        <begin position="117"/>
        <end position="140"/>
    </location>
</feature>
<feature type="transmembrane region" description="Helical" evidence="1">
    <location>
        <begin position="283"/>
        <end position="303"/>
    </location>
</feature>
<feature type="transmembrane region" description="Helical" evidence="1">
    <location>
        <begin position="75"/>
        <end position="97"/>
    </location>
</feature>
<keyword evidence="1" id="KW-0812">Transmembrane</keyword>
<dbReference type="AlphaFoldDB" id="A0A919NEH4"/>
<keyword evidence="1" id="KW-0472">Membrane</keyword>
<sequence>MSSSSPALQGLVSNAGAGYRLAAKYRRQLLTVVLPVLAPTLIGLALVDLLLGREHASITNSVLVIDGSDGGTPSWARLGLIATFWLLALPAATLALIGAKRGHTVRPLKAIVAAVRYLPALAVGVCAAAVLAFALLWMAAALAGAAGGGLPGVVLVVGALAVAGVLAARILISVLSRLIGGPGGAVTAGPVAGTAGAFLLGGVAVPLVLAHLADRIGGAARVPVVGQTIDAVLLIALIAMQAGILAYVCLQRRDATGTGEQEPARPAVDDARLSALAGRPMRLPGLAIVAAATAIAVLTPWGIAAANPFGAPTVRSHPDAPDGVAAIAWPAGKHPVMATIDGARFCDNDVCDSYVAHNGTPLVIDGRGDASISADGATVVSATLGGGENNGGPFINYGRCTRAGCSQAWLPARASAKEPVAWPELAVAIAPDQAIWFVLATPSADDRAGKATYRIRFIRCAKVGCPQPQRFDGGTMERIVEDSAEYRQRARLTIGADGRPLATIRTGVEAALITCDPVTCAHARSTWVFAGEPGRTWVAPATSTEPLVTFQPDALRIGEQLVPLSSNDVPSWSGALAVAGGRVYATAAEPATTRRQGLHITIGTDVVPEQPDRWQQVLWRCDQSHCQRQVMDSFDSVYAGEALAVSPDGRVLVVRTDRILLVSAS</sequence>
<keyword evidence="1" id="KW-1133">Transmembrane helix</keyword>
<feature type="transmembrane region" description="Helical" evidence="1">
    <location>
        <begin position="152"/>
        <end position="172"/>
    </location>
</feature>